<dbReference type="EMBL" id="JXSL01000030">
    <property type="protein sequence ID" value="KIL97067.1"/>
    <property type="molecule type" value="Genomic_DNA"/>
</dbReference>
<reference evidence="2 3" key="1">
    <citation type="submission" date="2015-01" db="EMBL/GenBank/DDBJ databases">
        <title>Genome Sequence of Magnetospirillum magnetotacticum Strain MS-1.</title>
        <authorList>
            <person name="Marinov G.K."/>
            <person name="Smalley M.D."/>
            <person name="DeSalvo G."/>
        </authorList>
    </citation>
    <scope>NUCLEOTIDE SEQUENCE [LARGE SCALE GENOMIC DNA]</scope>
    <source>
        <strain evidence="2 3">MS-1</strain>
    </source>
</reference>
<accession>A0A0C2U6I8</accession>
<dbReference type="PROSITE" id="PS50801">
    <property type="entry name" value="STAS"/>
    <property type="match status" value="1"/>
</dbReference>
<dbReference type="Pfam" id="PF01740">
    <property type="entry name" value="STAS"/>
    <property type="match status" value="1"/>
</dbReference>
<feature type="domain" description="STAS" evidence="1">
    <location>
        <begin position="1"/>
        <end position="100"/>
    </location>
</feature>
<dbReference type="InterPro" id="IPR002645">
    <property type="entry name" value="STAS_dom"/>
</dbReference>
<keyword evidence="3" id="KW-1185">Reference proteome</keyword>
<proteinExistence type="predicted"/>
<evidence type="ECO:0000313" key="3">
    <source>
        <dbReference type="Proteomes" id="UP000031971"/>
    </source>
</evidence>
<dbReference type="OrthoDB" id="7357598at2"/>
<organism evidence="2 3">
    <name type="scientific">Paramagnetospirillum magnetotacticum MS-1</name>
    <dbReference type="NCBI Taxonomy" id="272627"/>
    <lineage>
        <taxon>Bacteria</taxon>
        <taxon>Pseudomonadati</taxon>
        <taxon>Pseudomonadota</taxon>
        <taxon>Alphaproteobacteria</taxon>
        <taxon>Rhodospirillales</taxon>
        <taxon>Magnetospirillaceae</taxon>
        <taxon>Paramagnetospirillum</taxon>
    </lineage>
</organism>
<dbReference type="CDD" id="cd07043">
    <property type="entry name" value="STAS_anti-anti-sigma_factors"/>
    <property type="match status" value="1"/>
</dbReference>
<evidence type="ECO:0000259" key="1">
    <source>
        <dbReference type="PROSITE" id="PS50801"/>
    </source>
</evidence>
<dbReference type="STRING" id="272627.CCC_00128"/>
<dbReference type="RefSeq" id="WP_009870735.1">
    <property type="nucleotide sequence ID" value="NZ_JXSL01000030.1"/>
</dbReference>
<dbReference type="SUPFAM" id="SSF52091">
    <property type="entry name" value="SpoIIaa-like"/>
    <property type="match status" value="1"/>
</dbReference>
<protein>
    <recommendedName>
        <fullName evidence="1">STAS domain-containing protein</fullName>
    </recommendedName>
</protein>
<dbReference type="InterPro" id="IPR036513">
    <property type="entry name" value="STAS_dom_sf"/>
</dbReference>
<gene>
    <name evidence="2" type="ORF">CCC_00128</name>
</gene>
<name>A0A0C2U6I8_PARME</name>
<dbReference type="AlphaFoldDB" id="A0A0C2U6I8"/>
<comment type="caution">
    <text evidence="2">The sequence shown here is derived from an EMBL/GenBank/DDBJ whole genome shotgun (WGS) entry which is preliminary data.</text>
</comment>
<dbReference type="Proteomes" id="UP000031971">
    <property type="component" value="Unassembled WGS sequence"/>
</dbReference>
<sequence length="100" mass="10884">MQYSIKTSGNGAELTIKGRLTFTEAATFPKILAEMDKIGQSHWAIRLDDLTTIDSTGMSLFVHVYDGANAAGTKVVIHGAKGVVREALNRAAFQTLFEIR</sequence>
<dbReference type="Gene3D" id="3.30.750.24">
    <property type="entry name" value="STAS domain"/>
    <property type="match status" value="1"/>
</dbReference>
<evidence type="ECO:0000313" key="2">
    <source>
        <dbReference type="EMBL" id="KIL97067.1"/>
    </source>
</evidence>